<feature type="chain" id="PRO_5015779472" description="GPI anchored protein" evidence="2">
    <location>
        <begin position="19"/>
        <end position="149"/>
    </location>
</feature>
<evidence type="ECO:0000256" key="1">
    <source>
        <dbReference type="SAM" id="MobiDB-lite"/>
    </source>
</evidence>
<dbReference type="Proteomes" id="UP000241546">
    <property type="component" value="Unassembled WGS sequence"/>
</dbReference>
<accession>A0A2T4BAU2</accession>
<evidence type="ECO:0000313" key="4">
    <source>
        <dbReference type="Proteomes" id="UP000241546"/>
    </source>
</evidence>
<feature type="compositionally biased region" description="Polar residues" evidence="1">
    <location>
        <begin position="98"/>
        <end position="122"/>
    </location>
</feature>
<proteinExistence type="predicted"/>
<protein>
    <recommendedName>
        <fullName evidence="5">GPI anchored protein</fullName>
    </recommendedName>
</protein>
<evidence type="ECO:0000256" key="2">
    <source>
        <dbReference type="SAM" id="SignalP"/>
    </source>
</evidence>
<keyword evidence="2" id="KW-0732">Signal</keyword>
<feature type="compositionally biased region" description="Low complexity" evidence="1">
    <location>
        <begin position="76"/>
        <end position="91"/>
    </location>
</feature>
<feature type="compositionally biased region" description="Polar residues" evidence="1">
    <location>
        <begin position="58"/>
        <end position="68"/>
    </location>
</feature>
<evidence type="ECO:0000313" key="3">
    <source>
        <dbReference type="EMBL" id="PTB66453.1"/>
    </source>
</evidence>
<sequence length="149" mass="14906">MRSAQLFVLAIAAATAAANVLTDGVTTAPDASTALHISVSIESGLSSSEHVTVPVVSPSATQSPSLTDSKSRTDVDAVTTDDASVSSTGVTRPAGFPNATTTLASSVVPTKSQNTTTPTSHVTGGAIPQQMQSSMAGLIGFCIMGLIML</sequence>
<feature type="signal peptide" evidence="2">
    <location>
        <begin position="1"/>
        <end position="18"/>
    </location>
</feature>
<organism evidence="3 4">
    <name type="scientific">Trichoderma citrinoviride</name>
    <dbReference type="NCBI Taxonomy" id="58853"/>
    <lineage>
        <taxon>Eukaryota</taxon>
        <taxon>Fungi</taxon>
        <taxon>Dikarya</taxon>
        <taxon>Ascomycota</taxon>
        <taxon>Pezizomycotina</taxon>
        <taxon>Sordariomycetes</taxon>
        <taxon>Hypocreomycetidae</taxon>
        <taxon>Hypocreales</taxon>
        <taxon>Hypocreaceae</taxon>
        <taxon>Trichoderma</taxon>
    </lineage>
</organism>
<feature type="region of interest" description="Disordered" evidence="1">
    <location>
        <begin position="52"/>
        <end position="126"/>
    </location>
</feature>
<dbReference type="GeneID" id="36600760"/>
<dbReference type="AlphaFoldDB" id="A0A2T4BAU2"/>
<reference evidence="4" key="1">
    <citation type="submission" date="2016-07" db="EMBL/GenBank/DDBJ databases">
        <title>Multiple horizontal gene transfer events from other fungi enriched the ability of initially mycotrophic Trichoderma (Ascomycota) to feed on dead plant biomass.</title>
        <authorList>
            <consortium name="DOE Joint Genome Institute"/>
            <person name="Atanasova L."/>
            <person name="Chenthamara K."/>
            <person name="Zhang J."/>
            <person name="Grujic M."/>
            <person name="Henrissat B."/>
            <person name="Kuo A."/>
            <person name="Aerts A."/>
            <person name="Salamov A."/>
            <person name="Lipzen A."/>
            <person name="Labutti K."/>
            <person name="Barry K."/>
            <person name="Miao Y."/>
            <person name="Rahimi M.J."/>
            <person name="Shen Q."/>
            <person name="Grigoriev I.V."/>
            <person name="Kubicek C.P."/>
            <person name="Druzhinina I.S."/>
        </authorList>
    </citation>
    <scope>NUCLEOTIDE SEQUENCE [LARGE SCALE GENOMIC DNA]</scope>
    <source>
        <strain evidence="4">TUCIM 6016</strain>
    </source>
</reference>
<name>A0A2T4BAU2_9HYPO</name>
<keyword evidence="4" id="KW-1185">Reference proteome</keyword>
<gene>
    <name evidence="3" type="ORF">BBK36DRAFT_1135422</name>
</gene>
<evidence type="ECO:0008006" key="5">
    <source>
        <dbReference type="Google" id="ProtNLM"/>
    </source>
</evidence>
<dbReference type="OrthoDB" id="4906367at2759"/>
<dbReference type="RefSeq" id="XP_024749773.1">
    <property type="nucleotide sequence ID" value="XM_024892642.1"/>
</dbReference>
<dbReference type="EMBL" id="KZ680213">
    <property type="protein sequence ID" value="PTB66453.1"/>
    <property type="molecule type" value="Genomic_DNA"/>
</dbReference>